<dbReference type="PROSITE" id="PS51257">
    <property type="entry name" value="PROKAR_LIPOPROTEIN"/>
    <property type="match status" value="1"/>
</dbReference>
<keyword evidence="2" id="KW-1185">Reference proteome</keyword>
<proteinExistence type="predicted"/>
<dbReference type="HOGENOM" id="CLU_146738_0_0_6"/>
<protein>
    <submittedName>
        <fullName evidence="1">DUF4844 domain-containing protein</fullName>
    </submittedName>
</protein>
<gene>
    <name evidence="1" type="ORF">J057_16920</name>
</gene>
<reference evidence="1 2" key="1">
    <citation type="journal article" date="2013" name="Genome Announc.">
        <title>Genome Sequence of the Polycyclic Aromatic Hydrocarbon-Degrading Bacterium Strain Marinobacter nanhaiticus D15-8WT.</title>
        <authorList>
            <person name="Cui Z."/>
            <person name="Gao W."/>
            <person name="Li Q."/>
            <person name="Xu G."/>
            <person name="Zheng L."/>
        </authorList>
    </citation>
    <scope>NUCLEOTIDE SEQUENCE [LARGE SCALE GENOMIC DNA]</scope>
    <source>
        <strain evidence="1 2">D15-8W</strain>
    </source>
</reference>
<accession>N6VSF6</accession>
<dbReference type="Gene3D" id="1.20.1480.40">
    <property type="entry name" value="Uncharacterised protein PF16133, DUF4844"/>
    <property type="match status" value="1"/>
</dbReference>
<dbReference type="AlphaFoldDB" id="N6VSF6"/>
<dbReference type="EMBL" id="APLQ01000014">
    <property type="protein sequence ID" value="ENO13100.1"/>
    <property type="molecule type" value="Genomic_DNA"/>
</dbReference>
<name>N6VSF6_9GAMM</name>
<dbReference type="Proteomes" id="UP000013165">
    <property type="component" value="Unassembled WGS sequence"/>
</dbReference>
<dbReference type="eggNOG" id="ENOG50303NU">
    <property type="taxonomic scope" value="Bacteria"/>
</dbReference>
<dbReference type="InterPro" id="IPR038360">
    <property type="entry name" value="DUF4844_sf"/>
</dbReference>
<evidence type="ECO:0000313" key="2">
    <source>
        <dbReference type="Proteomes" id="UP000013165"/>
    </source>
</evidence>
<dbReference type="InterPro" id="IPR032301">
    <property type="entry name" value="DUF4844"/>
</dbReference>
<organism evidence="1 2">
    <name type="scientific">Marinobacter nanhaiticus D15-8W</name>
    <dbReference type="NCBI Taxonomy" id="626887"/>
    <lineage>
        <taxon>Bacteria</taxon>
        <taxon>Pseudomonadati</taxon>
        <taxon>Pseudomonadota</taxon>
        <taxon>Gammaproteobacteria</taxon>
        <taxon>Pseudomonadales</taxon>
        <taxon>Marinobacteraceae</taxon>
        <taxon>Marinobacter</taxon>
    </lineage>
</organism>
<dbReference type="STRING" id="626887.J057_16920"/>
<evidence type="ECO:0000313" key="1">
    <source>
        <dbReference type="EMBL" id="ENO13100.1"/>
    </source>
</evidence>
<dbReference type="RefSeq" id="WP_004581325.1">
    <property type="nucleotide sequence ID" value="NZ_AP028878.1"/>
</dbReference>
<comment type="caution">
    <text evidence="1">The sequence shown here is derived from an EMBL/GenBank/DDBJ whole genome shotgun (WGS) entry which is preliminary data.</text>
</comment>
<sequence length="138" mass="15454">MKLPTVLAILFLFGCDAKAESVLENSPQVIASLESLEARDKFDEDVSSFYPGAPSESQRLKAETILNRAIGSLIKFGKPGPSEEQFWQVMEIAARAYAVMDSEEMDRALSYMEEIMDIYGIQSSGGRLNRWRYGFDPS</sequence>
<dbReference type="Pfam" id="PF16133">
    <property type="entry name" value="DUF4844"/>
    <property type="match status" value="1"/>
</dbReference>
<dbReference type="OrthoDB" id="6710549at2"/>